<dbReference type="PANTHER" id="PTHR13696">
    <property type="entry name" value="P-LOOP CONTAINING NUCLEOSIDE TRIPHOSPHATE HYDROLASE"/>
    <property type="match status" value="1"/>
</dbReference>
<dbReference type="OrthoDB" id="9815116at2"/>
<evidence type="ECO:0000259" key="1">
    <source>
        <dbReference type="Pfam" id="PF13614"/>
    </source>
</evidence>
<dbReference type="CDD" id="cd02042">
    <property type="entry name" value="ParAB_family"/>
    <property type="match status" value="1"/>
</dbReference>
<proteinExistence type="predicted"/>
<evidence type="ECO:0000313" key="2">
    <source>
        <dbReference type="EMBL" id="QAZ69568.1"/>
    </source>
</evidence>
<accession>A0A4P6HVL2</accession>
<dbReference type="EMBL" id="CP026539">
    <property type="protein sequence ID" value="QAZ69568.1"/>
    <property type="molecule type" value="Genomic_DNA"/>
</dbReference>
<dbReference type="InterPro" id="IPR027417">
    <property type="entry name" value="P-loop_NTPase"/>
</dbReference>
<dbReference type="AlphaFoldDB" id="A0A4P6HVL2"/>
<organism evidence="2 3">
    <name type="scientific">Solidesulfovibrio carbinolicus</name>
    <dbReference type="NCBI Taxonomy" id="296842"/>
    <lineage>
        <taxon>Bacteria</taxon>
        <taxon>Pseudomonadati</taxon>
        <taxon>Thermodesulfobacteriota</taxon>
        <taxon>Desulfovibrionia</taxon>
        <taxon>Desulfovibrionales</taxon>
        <taxon>Desulfovibrionaceae</taxon>
        <taxon>Solidesulfovibrio</taxon>
    </lineage>
</organism>
<dbReference type="KEGG" id="dcb:C3Y92_19945"/>
<feature type="domain" description="AAA" evidence="1">
    <location>
        <begin position="4"/>
        <end position="174"/>
    </location>
</feature>
<dbReference type="InterPro" id="IPR025669">
    <property type="entry name" value="AAA_dom"/>
</dbReference>
<protein>
    <submittedName>
        <fullName evidence="2">ParA family protein</fullName>
    </submittedName>
</protein>
<dbReference type="SUPFAM" id="SSF52540">
    <property type="entry name" value="P-loop containing nucleoside triphosphate hydrolases"/>
    <property type="match status" value="1"/>
</dbReference>
<gene>
    <name evidence="2" type="ORF">C3Y92_19945</name>
</gene>
<keyword evidence="3" id="KW-1185">Reference proteome</keyword>
<dbReference type="Gene3D" id="3.40.50.300">
    <property type="entry name" value="P-loop containing nucleotide triphosphate hydrolases"/>
    <property type="match status" value="1"/>
</dbReference>
<reference evidence="2 3" key="1">
    <citation type="submission" date="2018-02" db="EMBL/GenBank/DDBJ databases">
        <title>Genome sequence of Desulfovibrio carbinolicus DSM 3852.</title>
        <authorList>
            <person name="Wilbanks E."/>
            <person name="Skennerton C.T."/>
            <person name="Orphan V.J."/>
        </authorList>
    </citation>
    <scope>NUCLEOTIDE SEQUENCE [LARGE SCALE GENOMIC DNA]</scope>
    <source>
        <strain evidence="2 3">DSM 3852</strain>
        <plasmid evidence="3">pdcar1</plasmid>
    </source>
</reference>
<evidence type="ECO:0000313" key="3">
    <source>
        <dbReference type="Proteomes" id="UP000293296"/>
    </source>
</evidence>
<dbReference type="Pfam" id="PF13614">
    <property type="entry name" value="AAA_31"/>
    <property type="match status" value="1"/>
</dbReference>
<geneLocation type="plasmid" evidence="3">
    <name>pdcar1</name>
</geneLocation>
<dbReference type="Proteomes" id="UP000293296">
    <property type="component" value="Plasmid pDCAR1"/>
</dbReference>
<sequence>MGIILAVSNNKGGVGKSTTTANLAHALSARKKRVLIVDADSQCNLTSTFLGSPWGGNSLLELLDGDGVPAEACIIPAPDYERLHVLPNKTDSAALEPALARREDYGWYMLRDRLRLHAAKTFDFTLIDCPPNLGLFSIQAMIASDFILVPVEAGSRYAMDGLDRTIETIGGIAQADPDNPSGRFLRLLINKADRRTAVSKVTIEQIQQSYPGRVFSTIIPVNTDIQQSEMLSKTVLRHASKSPGAQAYRSLATELLGILSQ</sequence>
<name>A0A4P6HVL2_9BACT</name>
<keyword evidence="2" id="KW-0614">Plasmid</keyword>
<dbReference type="RefSeq" id="WP_012750603.1">
    <property type="nucleotide sequence ID" value="NZ_CP026539.1"/>
</dbReference>
<dbReference type="PANTHER" id="PTHR13696:SF52">
    <property type="entry name" value="PARA FAMILY PROTEIN CT_582"/>
    <property type="match status" value="1"/>
</dbReference>
<dbReference type="InterPro" id="IPR050678">
    <property type="entry name" value="DNA_Partitioning_ATPase"/>
</dbReference>